<evidence type="ECO:0008006" key="3">
    <source>
        <dbReference type="Google" id="ProtNLM"/>
    </source>
</evidence>
<sequence>VIPSRYHPREERLDIYTRIGCYPVRVVLGDDGKHRFAAENGWRCFLHDHHCQNLWHILFKKLSEAACKAIVISTLGSEVDYPIRIPDYDSDADDVTDDDDDVFVCKLEESHFRESSEKL</sequence>
<proteinExistence type="predicted"/>
<evidence type="ECO:0000313" key="2">
    <source>
        <dbReference type="Proteomes" id="UP000595140"/>
    </source>
</evidence>
<keyword evidence="2" id="KW-1185">Reference proteome</keyword>
<gene>
    <name evidence="1" type="ORF">CCAM_LOCUS34550</name>
</gene>
<dbReference type="EMBL" id="OOIL02004654">
    <property type="protein sequence ID" value="VFQ92774.1"/>
    <property type="molecule type" value="Genomic_DNA"/>
</dbReference>
<organism evidence="1 2">
    <name type="scientific">Cuscuta campestris</name>
    <dbReference type="NCBI Taxonomy" id="132261"/>
    <lineage>
        <taxon>Eukaryota</taxon>
        <taxon>Viridiplantae</taxon>
        <taxon>Streptophyta</taxon>
        <taxon>Embryophyta</taxon>
        <taxon>Tracheophyta</taxon>
        <taxon>Spermatophyta</taxon>
        <taxon>Magnoliopsida</taxon>
        <taxon>eudicotyledons</taxon>
        <taxon>Gunneridae</taxon>
        <taxon>Pentapetalae</taxon>
        <taxon>asterids</taxon>
        <taxon>lamiids</taxon>
        <taxon>Solanales</taxon>
        <taxon>Convolvulaceae</taxon>
        <taxon>Cuscuteae</taxon>
        <taxon>Cuscuta</taxon>
        <taxon>Cuscuta subgen. Grammica</taxon>
        <taxon>Cuscuta sect. Cleistogrammica</taxon>
    </lineage>
</organism>
<feature type="non-terminal residue" evidence="1">
    <location>
        <position position="119"/>
    </location>
</feature>
<evidence type="ECO:0000313" key="1">
    <source>
        <dbReference type="EMBL" id="VFQ92774.1"/>
    </source>
</evidence>
<name>A0A484MY83_9ASTE</name>
<protein>
    <recommendedName>
        <fullName evidence="3">TF-B3 domain-containing protein</fullName>
    </recommendedName>
</protein>
<dbReference type="Proteomes" id="UP000595140">
    <property type="component" value="Unassembled WGS sequence"/>
</dbReference>
<accession>A0A484MY83</accession>
<feature type="non-terminal residue" evidence="1">
    <location>
        <position position="1"/>
    </location>
</feature>
<dbReference type="AlphaFoldDB" id="A0A484MY83"/>
<reference evidence="1 2" key="1">
    <citation type="submission" date="2018-04" db="EMBL/GenBank/DDBJ databases">
        <authorList>
            <person name="Vogel A."/>
        </authorList>
    </citation>
    <scope>NUCLEOTIDE SEQUENCE [LARGE SCALE GENOMIC DNA]</scope>
</reference>